<dbReference type="InterPro" id="IPR027469">
    <property type="entry name" value="Cation_efflux_TMD_sf"/>
</dbReference>
<comment type="subcellular location">
    <subcellularLocation>
        <location evidence="1">Membrane</location>
        <topology evidence="1">Multi-pass membrane protein</topology>
    </subcellularLocation>
</comment>
<feature type="transmembrane region" description="Helical" evidence="6">
    <location>
        <begin position="165"/>
        <end position="186"/>
    </location>
</feature>
<feature type="transmembrane region" description="Helical" evidence="6">
    <location>
        <begin position="59"/>
        <end position="81"/>
    </location>
</feature>
<sequence length="348" mass="38564">MSKKVREFYVQQNETLDQFAEVDDVLESARAKQATGELIPSTPPDTTRRDDDLRASVRWAVNVNTLVNVVLLGAKIGVVLLSHSMSLIASTVDSAMDFLSTLIIFGTTRVIEHRSWQSQFAYPTGKQRMEPLGILSFSVFMISSFMQVGIESIQRLCDPHLEQTHLPPIAIATMVGTIVVKGAVWLSCRAIKSASVEALQQDAENDIVFNFFSLLFPYIGQLVKWPYLDPLGGAVLSLYIIVEWTRTLLDNVGKLTGRRADPHEHQRIAYLLTRFSPLVTAIQHLSIYHAGEGLIVECDAVLPPETSLTVAHNIGEAAQYAIEQLSGIERAFVHIDVSSNPLSGHLER</sequence>
<dbReference type="GO" id="GO:0098771">
    <property type="term" value="P:inorganic ion homeostasis"/>
    <property type="evidence" value="ECO:0007669"/>
    <property type="project" value="UniProtKB-ARBA"/>
</dbReference>
<dbReference type="InterPro" id="IPR050291">
    <property type="entry name" value="CDF_Transporter"/>
</dbReference>
<evidence type="ECO:0000256" key="3">
    <source>
        <dbReference type="ARBA" id="ARBA00022692"/>
    </source>
</evidence>
<evidence type="ECO:0000256" key="1">
    <source>
        <dbReference type="ARBA" id="ARBA00004141"/>
    </source>
</evidence>
<keyword evidence="5 6" id="KW-0472">Membrane</keyword>
<evidence type="ECO:0000256" key="5">
    <source>
        <dbReference type="ARBA" id="ARBA00023136"/>
    </source>
</evidence>
<proteinExistence type="predicted"/>
<evidence type="ECO:0000256" key="2">
    <source>
        <dbReference type="ARBA" id="ARBA00022448"/>
    </source>
</evidence>
<dbReference type="NCBIfam" id="TIGR01297">
    <property type="entry name" value="CDF"/>
    <property type="match status" value="1"/>
</dbReference>
<feature type="domain" description="Cation efflux protein transmembrane" evidence="7">
    <location>
        <begin position="64"/>
        <end position="255"/>
    </location>
</feature>
<dbReference type="SUPFAM" id="SSF160240">
    <property type="entry name" value="Cation efflux protein cytoplasmic domain-like"/>
    <property type="match status" value="1"/>
</dbReference>
<accession>A0A194SAC9</accession>
<evidence type="ECO:0000313" key="10">
    <source>
        <dbReference type="Proteomes" id="UP000053890"/>
    </source>
</evidence>
<feature type="transmembrane region" description="Helical" evidence="6">
    <location>
        <begin position="132"/>
        <end position="150"/>
    </location>
</feature>
<dbReference type="Gene3D" id="1.20.1510.10">
    <property type="entry name" value="Cation efflux protein transmembrane domain"/>
    <property type="match status" value="1"/>
</dbReference>
<dbReference type="InterPro" id="IPR027470">
    <property type="entry name" value="Cation_efflux_CTD"/>
</dbReference>
<dbReference type="OrthoDB" id="78296at2759"/>
<dbReference type="InterPro" id="IPR058533">
    <property type="entry name" value="Cation_efflux_TM"/>
</dbReference>
<name>A0A194SAC9_RHOGW</name>
<keyword evidence="4 6" id="KW-1133">Transmembrane helix</keyword>
<dbReference type="SUPFAM" id="SSF161111">
    <property type="entry name" value="Cation efflux protein transmembrane domain-like"/>
    <property type="match status" value="1"/>
</dbReference>
<dbReference type="FunFam" id="1.20.1510.10:FF:000005">
    <property type="entry name" value="Putative Cation diffusion facilitator 1"/>
    <property type="match status" value="1"/>
</dbReference>
<gene>
    <name evidence="9" type="ORF">RHOBADRAFT_33695</name>
</gene>
<feature type="domain" description="Cation efflux protein cytoplasmic" evidence="8">
    <location>
        <begin position="261"/>
        <end position="336"/>
    </location>
</feature>
<dbReference type="Pfam" id="PF16916">
    <property type="entry name" value="ZT_dimer"/>
    <property type="match status" value="1"/>
</dbReference>
<dbReference type="AlphaFoldDB" id="A0A194SAC9"/>
<dbReference type="GeneID" id="28973583"/>
<dbReference type="GO" id="GO:0016020">
    <property type="term" value="C:membrane"/>
    <property type="evidence" value="ECO:0007669"/>
    <property type="project" value="UniProtKB-SubCell"/>
</dbReference>
<dbReference type="STRING" id="578459.A0A194SAC9"/>
<dbReference type="PANTHER" id="PTHR43840">
    <property type="entry name" value="MITOCHONDRIAL METAL TRANSPORTER 1-RELATED"/>
    <property type="match status" value="1"/>
</dbReference>
<organism evidence="9 10">
    <name type="scientific">Rhodotorula graminis (strain WP1)</name>
    <dbReference type="NCBI Taxonomy" id="578459"/>
    <lineage>
        <taxon>Eukaryota</taxon>
        <taxon>Fungi</taxon>
        <taxon>Dikarya</taxon>
        <taxon>Basidiomycota</taxon>
        <taxon>Pucciniomycotina</taxon>
        <taxon>Microbotryomycetes</taxon>
        <taxon>Sporidiobolales</taxon>
        <taxon>Sporidiobolaceae</taxon>
        <taxon>Rhodotorula</taxon>
    </lineage>
</organism>
<dbReference type="Proteomes" id="UP000053890">
    <property type="component" value="Unassembled WGS sequence"/>
</dbReference>
<evidence type="ECO:0000256" key="4">
    <source>
        <dbReference type="ARBA" id="ARBA00022989"/>
    </source>
</evidence>
<keyword evidence="2" id="KW-0813">Transport</keyword>
<evidence type="ECO:0000256" key="6">
    <source>
        <dbReference type="SAM" id="Phobius"/>
    </source>
</evidence>
<dbReference type="RefSeq" id="XP_018273593.1">
    <property type="nucleotide sequence ID" value="XM_018413134.1"/>
</dbReference>
<dbReference type="OMA" id="KKPIREY"/>
<keyword evidence="10" id="KW-1185">Reference proteome</keyword>
<dbReference type="Pfam" id="PF01545">
    <property type="entry name" value="Cation_efflux"/>
    <property type="match status" value="1"/>
</dbReference>
<dbReference type="InterPro" id="IPR036837">
    <property type="entry name" value="Cation_efflux_CTD_sf"/>
</dbReference>
<dbReference type="GO" id="GO:0008324">
    <property type="term" value="F:monoatomic cation transmembrane transporter activity"/>
    <property type="evidence" value="ECO:0007669"/>
    <property type="project" value="InterPro"/>
</dbReference>
<dbReference type="InterPro" id="IPR002524">
    <property type="entry name" value="Cation_efflux"/>
</dbReference>
<dbReference type="EMBL" id="KQ474074">
    <property type="protein sequence ID" value="KPV77544.1"/>
    <property type="molecule type" value="Genomic_DNA"/>
</dbReference>
<evidence type="ECO:0000259" key="7">
    <source>
        <dbReference type="Pfam" id="PF01545"/>
    </source>
</evidence>
<keyword evidence="3 6" id="KW-0812">Transmembrane</keyword>
<reference evidence="9 10" key="1">
    <citation type="journal article" date="2015" name="Front. Microbiol.">
        <title>Genome sequence of the plant growth promoting endophytic yeast Rhodotorula graminis WP1.</title>
        <authorList>
            <person name="Firrincieli A."/>
            <person name="Otillar R."/>
            <person name="Salamov A."/>
            <person name="Schmutz J."/>
            <person name="Khan Z."/>
            <person name="Redman R.S."/>
            <person name="Fleck N.D."/>
            <person name="Lindquist E."/>
            <person name="Grigoriev I.V."/>
            <person name="Doty S.L."/>
        </authorList>
    </citation>
    <scope>NUCLEOTIDE SEQUENCE [LARGE SCALE GENOMIC DNA]</scope>
    <source>
        <strain evidence="9 10">WP1</strain>
    </source>
</reference>
<dbReference type="Gene3D" id="3.30.70.1350">
    <property type="entry name" value="Cation efflux protein, cytoplasmic domain"/>
    <property type="match status" value="1"/>
</dbReference>
<evidence type="ECO:0000313" key="9">
    <source>
        <dbReference type="EMBL" id="KPV77544.1"/>
    </source>
</evidence>
<dbReference type="PANTHER" id="PTHR43840:SF4">
    <property type="entry name" value="CDF DIVALENT METAL CATION TRANSPORTER (EUROFUNG)"/>
    <property type="match status" value="1"/>
</dbReference>
<protein>
    <submittedName>
        <fullName evidence="9">Uncharacterized protein</fullName>
    </submittedName>
</protein>
<feature type="transmembrane region" description="Helical" evidence="6">
    <location>
        <begin position="87"/>
        <end position="111"/>
    </location>
</feature>
<dbReference type="GO" id="GO:0030003">
    <property type="term" value="P:intracellular monoatomic cation homeostasis"/>
    <property type="evidence" value="ECO:0007669"/>
    <property type="project" value="UniProtKB-ARBA"/>
</dbReference>
<evidence type="ECO:0000259" key="8">
    <source>
        <dbReference type="Pfam" id="PF16916"/>
    </source>
</evidence>